<keyword evidence="3" id="KW-1185">Reference proteome</keyword>
<feature type="domain" description="DUF7730" evidence="1">
    <location>
        <begin position="50"/>
        <end position="248"/>
    </location>
</feature>
<evidence type="ECO:0000313" key="3">
    <source>
        <dbReference type="Proteomes" id="UP000245910"/>
    </source>
</evidence>
<sequence>MGHFDVRTNLTLHLRSGKSHITEEVSSVDQIAGSSRSRPEQETIAQHANPQFTSALVQLPIEIKELIFQELWRDAGLSQHLILGRGRVVGMKCTTDVTAPDELQATCQKTKRNETYDSELWRRLESSWGVHWKCEELYRSKLKAERNERRPFLPLLVTCRQIYVEASASIHRNVTFCTHDIDTVHSLAVSSSNPILNNIRHLQVTVRLRLSSPDKPKSSYTAAMLRWRQCCEALEHANNLDSVYLWLDAEPRHHLYMNKAQGTNTNPYVFGEKLAAKLTVDAPLNPERPEAWDVVVKLEPQFTVHPRGWPKYKAIHDGIRKEDCIVKLPRFAEPGVPWKEGSGKTFVHPGRGLFSAMFSKHWR</sequence>
<dbReference type="EMBL" id="LN649231">
    <property type="protein sequence ID" value="CEI70759.1"/>
    <property type="molecule type" value="Genomic_DNA"/>
</dbReference>
<evidence type="ECO:0000313" key="2">
    <source>
        <dbReference type="EMBL" id="CEI70759.1"/>
    </source>
</evidence>
<reference evidence="3" key="1">
    <citation type="submission" date="2014-10" db="EMBL/GenBank/DDBJ databases">
        <authorList>
            <person name="King R."/>
        </authorList>
    </citation>
    <scope>NUCLEOTIDE SEQUENCE [LARGE SCALE GENOMIC DNA]</scope>
    <source>
        <strain evidence="3">A3/5</strain>
    </source>
</reference>
<dbReference type="AlphaFoldDB" id="A0A2L2TKY1"/>
<proteinExistence type="predicted"/>
<dbReference type="Proteomes" id="UP000245910">
    <property type="component" value="Chromosome III"/>
</dbReference>
<protein>
    <recommendedName>
        <fullName evidence="1">DUF7730 domain-containing protein</fullName>
    </recommendedName>
</protein>
<accession>A0A2L2TKY1</accession>
<name>A0A2L2TKY1_9HYPO</name>
<dbReference type="PANTHER" id="PTHR38790">
    <property type="entry name" value="2EXR DOMAIN-CONTAINING PROTEIN-RELATED"/>
    <property type="match status" value="1"/>
</dbReference>
<organism evidence="2 3">
    <name type="scientific">Fusarium venenatum</name>
    <dbReference type="NCBI Taxonomy" id="56646"/>
    <lineage>
        <taxon>Eukaryota</taxon>
        <taxon>Fungi</taxon>
        <taxon>Dikarya</taxon>
        <taxon>Ascomycota</taxon>
        <taxon>Pezizomycotina</taxon>
        <taxon>Sordariomycetes</taxon>
        <taxon>Hypocreomycetidae</taxon>
        <taxon>Hypocreales</taxon>
        <taxon>Nectriaceae</taxon>
        <taxon>Fusarium</taxon>
    </lineage>
</organism>
<dbReference type="Pfam" id="PF24864">
    <property type="entry name" value="DUF7730"/>
    <property type="match status" value="1"/>
</dbReference>
<evidence type="ECO:0000259" key="1">
    <source>
        <dbReference type="Pfam" id="PF24864"/>
    </source>
</evidence>
<dbReference type="STRING" id="56646.A0A2L2TKY1"/>
<dbReference type="InterPro" id="IPR056632">
    <property type="entry name" value="DUF7730"/>
</dbReference>